<keyword evidence="1" id="KW-1133">Transmembrane helix</keyword>
<name>A0ABS0DNQ6_9GAMM</name>
<protein>
    <recommendedName>
        <fullName evidence="4">Holin</fullName>
    </recommendedName>
</protein>
<keyword evidence="1" id="KW-0812">Transmembrane</keyword>
<sequence length="108" mass="12051">MKMNQNTDGFVNGGTLLTMISSLAGFITLERVYMATAVVGLLITVLGYLDKHRAISQSRKNDAERMKLDRELHQATIDSLKYRTNTPSMDKYPEVSEGIKNVLDAAKE</sequence>
<dbReference type="EMBL" id="JADOBH010000001">
    <property type="protein sequence ID" value="MBF7955520.1"/>
    <property type="molecule type" value="Genomic_DNA"/>
</dbReference>
<gene>
    <name evidence="2" type="ORF">IV431_08170</name>
</gene>
<proteinExistence type="predicted"/>
<evidence type="ECO:0000256" key="1">
    <source>
        <dbReference type="SAM" id="Phobius"/>
    </source>
</evidence>
<keyword evidence="1" id="KW-0472">Membrane</keyword>
<comment type="caution">
    <text evidence="2">The sequence shown here is derived from an EMBL/GenBank/DDBJ whole genome shotgun (WGS) entry which is preliminary data.</text>
</comment>
<feature type="transmembrane region" description="Helical" evidence="1">
    <location>
        <begin position="9"/>
        <end position="27"/>
    </location>
</feature>
<reference evidence="2 3" key="1">
    <citation type="submission" date="2020-11" db="EMBL/GenBank/DDBJ databases">
        <title>Taxonomic investigation of Rahnella spp.</title>
        <authorList>
            <person name="Lee S.D."/>
        </authorList>
    </citation>
    <scope>NUCLEOTIDE SEQUENCE [LARGE SCALE GENOMIC DNA]</scope>
    <source>
        <strain evidence="2 3">SAP-10</strain>
    </source>
</reference>
<dbReference type="Proteomes" id="UP000600307">
    <property type="component" value="Unassembled WGS sequence"/>
</dbReference>
<keyword evidence="3" id="KW-1185">Reference proteome</keyword>
<evidence type="ECO:0000313" key="3">
    <source>
        <dbReference type="Proteomes" id="UP000600307"/>
    </source>
</evidence>
<organism evidence="2 3">
    <name type="scientific">Rahnella victoriana</name>
    <dbReference type="NCBI Taxonomy" id="1510570"/>
    <lineage>
        <taxon>Bacteria</taxon>
        <taxon>Pseudomonadati</taxon>
        <taxon>Pseudomonadota</taxon>
        <taxon>Gammaproteobacteria</taxon>
        <taxon>Enterobacterales</taxon>
        <taxon>Yersiniaceae</taxon>
        <taxon>Rahnella</taxon>
    </lineage>
</organism>
<evidence type="ECO:0008006" key="4">
    <source>
        <dbReference type="Google" id="ProtNLM"/>
    </source>
</evidence>
<evidence type="ECO:0000313" key="2">
    <source>
        <dbReference type="EMBL" id="MBF7955520.1"/>
    </source>
</evidence>
<dbReference type="RefSeq" id="WP_195816994.1">
    <property type="nucleotide sequence ID" value="NZ_JADOBH010000001.1"/>
</dbReference>
<feature type="transmembrane region" description="Helical" evidence="1">
    <location>
        <begin position="33"/>
        <end position="49"/>
    </location>
</feature>
<accession>A0ABS0DNQ6</accession>